<dbReference type="GO" id="GO:0003824">
    <property type="term" value="F:catalytic activity"/>
    <property type="evidence" value="ECO:0007669"/>
    <property type="project" value="InterPro"/>
</dbReference>
<accession>A0A4R5DFP3</accession>
<reference evidence="1 2" key="1">
    <citation type="submission" date="2019-03" db="EMBL/GenBank/DDBJ databases">
        <title>Dyadobacter AR-3-6 sp. nov., isolated from arctic soil.</title>
        <authorList>
            <person name="Chaudhary D.K."/>
        </authorList>
    </citation>
    <scope>NUCLEOTIDE SEQUENCE [LARGE SCALE GENOMIC DNA]</scope>
    <source>
        <strain evidence="1 2">AR-3-6</strain>
    </source>
</reference>
<evidence type="ECO:0000313" key="2">
    <source>
        <dbReference type="Proteomes" id="UP000294850"/>
    </source>
</evidence>
<keyword evidence="2" id="KW-1185">Reference proteome</keyword>
<dbReference type="InterPro" id="IPR003673">
    <property type="entry name" value="CoA-Trfase_fam_III"/>
</dbReference>
<proteinExistence type="predicted"/>
<dbReference type="EMBL" id="SMFL01000014">
    <property type="protein sequence ID" value="TDE10780.1"/>
    <property type="molecule type" value="Genomic_DNA"/>
</dbReference>
<dbReference type="Gene3D" id="3.30.1540.10">
    <property type="entry name" value="formyl-coa transferase, domain 3"/>
    <property type="match status" value="1"/>
</dbReference>
<dbReference type="RefSeq" id="WP_131961499.1">
    <property type="nucleotide sequence ID" value="NZ_SMFL01000014.1"/>
</dbReference>
<dbReference type="Pfam" id="PF02515">
    <property type="entry name" value="CoA_transf_3"/>
    <property type="match status" value="1"/>
</dbReference>
<dbReference type="PANTHER" id="PTHR48228">
    <property type="entry name" value="SUCCINYL-COA--D-CITRAMALATE COA-TRANSFERASE"/>
    <property type="match status" value="1"/>
</dbReference>
<sequence length="492" mass="53874">MLKEQILKSVNNPVSADEPFDIDGELESFLKNFDLSAQDTGGKIKFIGKDPIVPSTIRFASATAIGLAAKAVAIAKLWKLRSGKGQDIEVDLRKVIHRLSPFFQGKWEKINGFSPGFPTELASPFSPHFYKTKDGRHVMPLDFYNRLRISTLRFLNVPEDKEAIAGAIAQWNSDELEEKANQAGLVMTKLRSVEEFLETKQFNVLSHLPIIQIEKIGESLPIPFTEDAKAPLDGIRALGMGHVIAGAGTGRALALHGADVLNIWSLNDVEMESLYATADVGMRSAKLDLASEQGKARMHELIKGADIFFANRRMGYLEKYGLSAEEMAVINPGIIHATVSLFGQQGPWAGYGGFDVSAGVATGVMALEGSLQEPKLPSIMVVDDYLVAWLITTGIVSTLIRRAKEGGSYKIHICLSRTILWMYQLGIFDKNYAAATAGSFPEHAFLDPELFSAETPLGTYQGVAEQVAMSETPGHYKYALLPRGAAKPEWEN</sequence>
<organism evidence="1 2">
    <name type="scientific">Dyadobacter psychrotolerans</name>
    <dbReference type="NCBI Taxonomy" id="2541721"/>
    <lineage>
        <taxon>Bacteria</taxon>
        <taxon>Pseudomonadati</taxon>
        <taxon>Bacteroidota</taxon>
        <taxon>Cytophagia</taxon>
        <taxon>Cytophagales</taxon>
        <taxon>Spirosomataceae</taxon>
        <taxon>Dyadobacter</taxon>
    </lineage>
</organism>
<comment type="caution">
    <text evidence="1">The sequence shown here is derived from an EMBL/GenBank/DDBJ whole genome shotgun (WGS) entry which is preliminary data.</text>
</comment>
<protein>
    <submittedName>
        <fullName evidence="1">Carnitine dehydratase</fullName>
    </submittedName>
</protein>
<dbReference type="SUPFAM" id="SSF89796">
    <property type="entry name" value="CoA-transferase family III (CaiB/BaiF)"/>
    <property type="match status" value="2"/>
</dbReference>
<dbReference type="OrthoDB" id="9797653at2"/>
<dbReference type="InterPro" id="IPR023606">
    <property type="entry name" value="CoA-Trfase_III_dom_1_sf"/>
</dbReference>
<name>A0A4R5DFP3_9BACT</name>
<dbReference type="InterPro" id="IPR050509">
    <property type="entry name" value="CoA-transferase_III"/>
</dbReference>
<dbReference type="Proteomes" id="UP000294850">
    <property type="component" value="Unassembled WGS sequence"/>
</dbReference>
<dbReference type="AlphaFoldDB" id="A0A4R5DFP3"/>
<gene>
    <name evidence="1" type="ORF">E0F88_27285</name>
</gene>
<evidence type="ECO:0000313" key="1">
    <source>
        <dbReference type="EMBL" id="TDE10780.1"/>
    </source>
</evidence>
<dbReference type="PANTHER" id="PTHR48228:SF4">
    <property type="entry name" value="BLR3030 PROTEIN"/>
    <property type="match status" value="1"/>
</dbReference>
<dbReference type="Gene3D" id="3.40.50.10540">
    <property type="entry name" value="Crotonobetainyl-coa:carnitine coa-transferase, domain 1"/>
    <property type="match status" value="2"/>
</dbReference>
<dbReference type="InterPro" id="IPR044855">
    <property type="entry name" value="CoA-Trfase_III_dom3_sf"/>
</dbReference>